<gene>
    <name evidence="6" type="ORF">HanXRQr2_Chr12g0556841</name>
</gene>
<dbReference type="GO" id="GO:0005546">
    <property type="term" value="F:phosphatidylinositol-4,5-bisphosphate binding"/>
    <property type="evidence" value="ECO:0000318"/>
    <property type="project" value="GO_Central"/>
</dbReference>
<dbReference type="PANTHER" id="PTHR22951">
    <property type="entry name" value="CLATHRIN ASSEMBLY PROTEIN"/>
    <property type="match status" value="1"/>
</dbReference>
<comment type="subcellular location">
    <subcellularLocation>
        <location evidence="1">Cytoplasmic vesicle</location>
        <location evidence="1">Clathrin-coated vesicle</location>
    </subcellularLocation>
    <subcellularLocation>
        <location evidence="2">Golgi apparatus</location>
    </subcellularLocation>
</comment>
<dbReference type="Gene3D" id="1.25.40.90">
    <property type="match status" value="1"/>
</dbReference>
<dbReference type="GO" id="GO:0000149">
    <property type="term" value="F:SNARE binding"/>
    <property type="evidence" value="ECO:0000318"/>
    <property type="project" value="GO_Central"/>
</dbReference>
<keyword evidence="4" id="KW-0968">Cytoplasmic vesicle</keyword>
<dbReference type="SUPFAM" id="SSF48464">
    <property type="entry name" value="ENTH/VHS domain"/>
    <property type="match status" value="1"/>
</dbReference>
<dbReference type="GO" id="GO:0048268">
    <property type="term" value="P:clathrin coat assembly"/>
    <property type="evidence" value="ECO:0007669"/>
    <property type="project" value="InterPro"/>
</dbReference>
<dbReference type="InterPro" id="IPR045192">
    <property type="entry name" value="AP180-like"/>
</dbReference>
<feature type="domain" description="ENTH" evidence="5">
    <location>
        <begin position="25"/>
        <end position="157"/>
    </location>
</feature>
<dbReference type="Gene3D" id="1.20.58.150">
    <property type="entry name" value="ANTH domain"/>
    <property type="match status" value="1"/>
</dbReference>
<dbReference type="EMBL" id="MNCJ02000327">
    <property type="protein sequence ID" value="KAF5779224.1"/>
    <property type="molecule type" value="Genomic_DNA"/>
</dbReference>
<dbReference type="Proteomes" id="UP000215914">
    <property type="component" value="Unassembled WGS sequence"/>
</dbReference>
<proteinExistence type="predicted"/>
<accession>A0A9K3MXC4</accession>
<evidence type="ECO:0000313" key="7">
    <source>
        <dbReference type="Proteomes" id="UP000215914"/>
    </source>
</evidence>
<keyword evidence="7" id="KW-1185">Reference proteome</keyword>
<organism evidence="6 7">
    <name type="scientific">Helianthus annuus</name>
    <name type="common">Common sunflower</name>
    <dbReference type="NCBI Taxonomy" id="4232"/>
    <lineage>
        <taxon>Eukaryota</taxon>
        <taxon>Viridiplantae</taxon>
        <taxon>Streptophyta</taxon>
        <taxon>Embryophyta</taxon>
        <taxon>Tracheophyta</taxon>
        <taxon>Spermatophyta</taxon>
        <taxon>Magnoliopsida</taxon>
        <taxon>eudicotyledons</taxon>
        <taxon>Gunneridae</taxon>
        <taxon>Pentapetalae</taxon>
        <taxon>asterids</taxon>
        <taxon>campanulids</taxon>
        <taxon>Asterales</taxon>
        <taxon>Asteraceae</taxon>
        <taxon>Asteroideae</taxon>
        <taxon>Heliantheae alliance</taxon>
        <taxon>Heliantheae</taxon>
        <taxon>Helianthus</taxon>
    </lineage>
</organism>
<dbReference type="GO" id="GO:0006900">
    <property type="term" value="P:vesicle budding from membrane"/>
    <property type="evidence" value="ECO:0000318"/>
    <property type="project" value="GO_Central"/>
</dbReference>
<dbReference type="InterPro" id="IPR008942">
    <property type="entry name" value="ENTH_VHS"/>
</dbReference>
<evidence type="ECO:0000313" key="6">
    <source>
        <dbReference type="EMBL" id="KAF5779224.1"/>
    </source>
</evidence>
<dbReference type="GO" id="GO:0005794">
    <property type="term" value="C:Golgi apparatus"/>
    <property type="evidence" value="ECO:0007669"/>
    <property type="project" value="UniProtKB-SubCell"/>
</dbReference>
<comment type="caution">
    <text evidence="6">The sequence shown here is derived from an EMBL/GenBank/DDBJ whole genome shotgun (WGS) entry which is preliminary data.</text>
</comment>
<keyword evidence="3" id="KW-0333">Golgi apparatus</keyword>
<reference evidence="6" key="2">
    <citation type="submission" date="2020-06" db="EMBL/GenBank/DDBJ databases">
        <title>Helianthus annuus Genome sequencing and assembly Release 2.</title>
        <authorList>
            <person name="Gouzy J."/>
            <person name="Langlade N."/>
            <person name="Munos S."/>
        </authorList>
    </citation>
    <scope>NUCLEOTIDE SEQUENCE</scope>
    <source>
        <tissue evidence="6">Leaves</tissue>
    </source>
</reference>
<dbReference type="InterPro" id="IPR013809">
    <property type="entry name" value="ENTH"/>
</dbReference>
<protein>
    <submittedName>
        <fullName evidence="6">ANTH domain, phosphoinositide-binding clathrin adaptor, domain 2</fullName>
    </submittedName>
</protein>
<evidence type="ECO:0000259" key="5">
    <source>
        <dbReference type="PROSITE" id="PS50942"/>
    </source>
</evidence>
<dbReference type="GO" id="GO:0005905">
    <property type="term" value="C:clathrin-coated pit"/>
    <property type="evidence" value="ECO:0000318"/>
    <property type="project" value="GO_Central"/>
</dbReference>
<evidence type="ECO:0000256" key="1">
    <source>
        <dbReference type="ARBA" id="ARBA00004132"/>
    </source>
</evidence>
<dbReference type="GO" id="GO:0072583">
    <property type="term" value="P:clathrin-dependent endocytosis"/>
    <property type="evidence" value="ECO:0000318"/>
    <property type="project" value="GO_Central"/>
</dbReference>
<evidence type="ECO:0000256" key="4">
    <source>
        <dbReference type="ARBA" id="ARBA00023329"/>
    </source>
</evidence>
<dbReference type="GO" id="GO:0030136">
    <property type="term" value="C:clathrin-coated vesicle"/>
    <property type="evidence" value="ECO:0000318"/>
    <property type="project" value="GO_Central"/>
</dbReference>
<sequence length="362" mass="41247">MKLWKRASGALKDRTSLLRANLTSRSMLRNPSIETAVIKATSHDESIVNYRATQHVFTWVRISDECLYRVLWVLFRRMKRTHNWAVVLKGLMLLHGVFSCKVPGIQHIGQLPSDLLNLKEKRGNVNVFIHAYYAFLDQKSTFISLHSQEQMKRSVAFSGDETNEEQKRMLMIQDLIWLQKLQGLLDSLLRIQPKSSQTVNVLVLEAMDCLMIEIYDIYSRISIGIGTLLMKIYPVGKNEAVIALPILQKAKVQGEEISMFFEFCRDIGVGNTSECPKMEQIPEEVVQELKDIISGDLKQPSIENFPKEEVKSVIVVTNNSISSLKTVITDDWEVFEEQKKSNPALISPPVKNNTTLPDLISL</sequence>
<dbReference type="AlphaFoldDB" id="A0A9K3MXC4"/>
<dbReference type="InterPro" id="IPR014712">
    <property type="entry name" value="ANTH_dom_sf"/>
</dbReference>
<dbReference type="InterPro" id="IPR011417">
    <property type="entry name" value="ANTH_dom"/>
</dbReference>
<dbReference type="GO" id="GO:0005545">
    <property type="term" value="F:1-phosphatidylinositol binding"/>
    <property type="evidence" value="ECO:0000318"/>
    <property type="project" value="GO_Central"/>
</dbReference>
<reference evidence="6" key="1">
    <citation type="journal article" date="2017" name="Nature">
        <title>The sunflower genome provides insights into oil metabolism, flowering and Asterid evolution.</title>
        <authorList>
            <person name="Badouin H."/>
            <person name="Gouzy J."/>
            <person name="Grassa C.J."/>
            <person name="Murat F."/>
            <person name="Staton S.E."/>
            <person name="Cottret L."/>
            <person name="Lelandais-Briere C."/>
            <person name="Owens G.L."/>
            <person name="Carrere S."/>
            <person name="Mayjonade B."/>
            <person name="Legrand L."/>
            <person name="Gill N."/>
            <person name="Kane N.C."/>
            <person name="Bowers J.E."/>
            <person name="Hubner S."/>
            <person name="Bellec A."/>
            <person name="Berard A."/>
            <person name="Berges H."/>
            <person name="Blanchet N."/>
            <person name="Boniface M.C."/>
            <person name="Brunel D."/>
            <person name="Catrice O."/>
            <person name="Chaidir N."/>
            <person name="Claudel C."/>
            <person name="Donnadieu C."/>
            <person name="Faraut T."/>
            <person name="Fievet G."/>
            <person name="Helmstetter N."/>
            <person name="King M."/>
            <person name="Knapp S.J."/>
            <person name="Lai Z."/>
            <person name="Le Paslier M.C."/>
            <person name="Lippi Y."/>
            <person name="Lorenzon L."/>
            <person name="Mandel J.R."/>
            <person name="Marage G."/>
            <person name="Marchand G."/>
            <person name="Marquand E."/>
            <person name="Bret-Mestries E."/>
            <person name="Morien E."/>
            <person name="Nambeesan S."/>
            <person name="Nguyen T."/>
            <person name="Pegot-Espagnet P."/>
            <person name="Pouilly N."/>
            <person name="Raftis F."/>
            <person name="Sallet E."/>
            <person name="Schiex T."/>
            <person name="Thomas J."/>
            <person name="Vandecasteele C."/>
            <person name="Vares D."/>
            <person name="Vear F."/>
            <person name="Vautrin S."/>
            <person name="Crespi M."/>
            <person name="Mangin B."/>
            <person name="Burke J.M."/>
            <person name="Salse J."/>
            <person name="Munos S."/>
            <person name="Vincourt P."/>
            <person name="Rieseberg L.H."/>
            <person name="Langlade N.B."/>
        </authorList>
    </citation>
    <scope>NUCLEOTIDE SEQUENCE</scope>
    <source>
        <tissue evidence="6">Leaves</tissue>
    </source>
</reference>
<dbReference type="PANTHER" id="PTHR22951:SF112">
    <property type="entry name" value="ANTH DOMAIN, PHOSPHOINOSITIDE-BINDING CLATHRIN ADAPTOR, DOMAIN 2"/>
    <property type="match status" value="1"/>
</dbReference>
<dbReference type="Gramene" id="mRNA:HanXRQr2_Chr12g0556841">
    <property type="protein sequence ID" value="CDS:HanXRQr2_Chr12g0556841.1"/>
    <property type="gene ID" value="HanXRQr2_Chr12g0556841"/>
</dbReference>
<dbReference type="OrthoDB" id="682511at2759"/>
<dbReference type="Pfam" id="PF07651">
    <property type="entry name" value="ANTH"/>
    <property type="match status" value="1"/>
</dbReference>
<evidence type="ECO:0000256" key="2">
    <source>
        <dbReference type="ARBA" id="ARBA00004555"/>
    </source>
</evidence>
<evidence type="ECO:0000256" key="3">
    <source>
        <dbReference type="ARBA" id="ARBA00023034"/>
    </source>
</evidence>
<dbReference type="GO" id="GO:0032050">
    <property type="term" value="F:clathrin heavy chain binding"/>
    <property type="evidence" value="ECO:0000318"/>
    <property type="project" value="GO_Central"/>
</dbReference>
<dbReference type="SUPFAM" id="SSF89009">
    <property type="entry name" value="GAT-like domain"/>
    <property type="match status" value="1"/>
</dbReference>
<name>A0A9K3MXC4_HELAN</name>
<dbReference type="PROSITE" id="PS50942">
    <property type="entry name" value="ENTH"/>
    <property type="match status" value="1"/>
</dbReference>